<name>A0ABW1WY56_9ACTN</name>
<evidence type="ECO:0000313" key="3">
    <source>
        <dbReference type="Proteomes" id="UP001596266"/>
    </source>
</evidence>
<proteinExistence type="predicted"/>
<gene>
    <name evidence="2" type="ORF">ACFP57_00210</name>
</gene>
<organism evidence="2 3">
    <name type="scientific">Luteococcus sanguinis</name>
    <dbReference type="NCBI Taxonomy" id="174038"/>
    <lineage>
        <taxon>Bacteria</taxon>
        <taxon>Bacillati</taxon>
        <taxon>Actinomycetota</taxon>
        <taxon>Actinomycetes</taxon>
        <taxon>Propionibacteriales</taxon>
        <taxon>Propionibacteriaceae</taxon>
        <taxon>Luteococcus</taxon>
    </lineage>
</organism>
<dbReference type="EMBL" id="JBHSUA010000002">
    <property type="protein sequence ID" value="MFC6395419.1"/>
    <property type="molecule type" value="Genomic_DNA"/>
</dbReference>
<feature type="signal peptide" evidence="1">
    <location>
        <begin position="1"/>
        <end position="28"/>
    </location>
</feature>
<keyword evidence="3" id="KW-1185">Reference proteome</keyword>
<comment type="caution">
    <text evidence="2">The sequence shown here is derived from an EMBL/GenBank/DDBJ whole genome shotgun (WGS) entry which is preliminary data.</text>
</comment>
<accession>A0ABW1WY56</accession>
<dbReference type="RefSeq" id="WP_343886652.1">
    <property type="nucleotide sequence ID" value="NZ_BAAAKI010000017.1"/>
</dbReference>
<evidence type="ECO:0000313" key="2">
    <source>
        <dbReference type="EMBL" id="MFC6395419.1"/>
    </source>
</evidence>
<keyword evidence="1" id="KW-0732">Signal</keyword>
<dbReference type="Proteomes" id="UP001596266">
    <property type="component" value="Unassembled WGS sequence"/>
</dbReference>
<reference evidence="3" key="1">
    <citation type="journal article" date="2019" name="Int. J. Syst. Evol. Microbiol.">
        <title>The Global Catalogue of Microorganisms (GCM) 10K type strain sequencing project: providing services to taxonomists for standard genome sequencing and annotation.</title>
        <authorList>
            <consortium name="The Broad Institute Genomics Platform"/>
            <consortium name="The Broad Institute Genome Sequencing Center for Infectious Disease"/>
            <person name="Wu L."/>
            <person name="Ma J."/>
        </authorList>
    </citation>
    <scope>NUCLEOTIDE SEQUENCE [LARGE SCALE GENOMIC DNA]</scope>
    <source>
        <strain evidence="3">CGMCC 1.15277</strain>
    </source>
</reference>
<sequence length="236" mass="25082">MNTVRRLAASIAVVAVAATGLPSSPAHADDARLNLTRWNLPAQKVSSASCAYFPVLARVSTTSGYSLDFVDADVTKGSTLMGYLTNDGRISTEFEFCPSLGDAFGAYTFGPSDIFGTDARGEDVQARDTTKGTLYIRRASKVGLSTSKNGNYVSFKGQAMRFSVSRMVAKYVGWPSAPLNVQYRNSSGVWVTAKTLTASSTGTYATKVSSTTPRVWRVTTGFNADTASSASPTSTR</sequence>
<protein>
    <submittedName>
        <fullName evidence="2">Uncharacterized protein</fullName>
    </submittedName>
</protein>
<feature type="chain" id="PRO_5045063581" evidence="1">
    <location>
        <begin position="29"/>
        <end position="236"/>
    </location>
</feature>
<evidence type="ECO:0000256" key="1">
    <source>
        <dbReference type="SAM" id="SignalP"/>
    </source>
</evidence>